<evidence type="ECO:0000313" key="7">
    <source>
        <dbReference type="Proteomes" id="UP000419144"/>
    </source>
</evidence>
<feature type="domain" description="Leucine-rich repeat-containing N-terminal plant-type" evidence="5">
    <location>
        <begin position="69"/>
        <end position="95"/>
    </location>
</feature>
<dbReference type="Pfam" id="PF08263">
    <property type="entry name" value="LRRNT_2"/>
    <property type="match status" value="2"/>
</dbReference>
<proteinExistence type="inferred from homology"/>
<evidence type="ECO:0000256" key="4">
    <source>
        <dbReference type="SAM" id="SignalP"/>
    </source>
</evidence>
<dbReference type="Pfam" id="PF00560">
    <property type="entry name" value="LRR_1"/>
    <property type="match status" value="2"/>
</dbReference>
<dbReference type="PANTHER" id="PTHR48059:SF30">
    <property type="entry name" value="OS06G0587000 PROTEIN"/>
    <property type="match status" value="1"/>
</dbReference>
<dbReference type="InterPro" id="IPR013210">
    <property type="entry name" value="LRR_N_plant-typ"/>
</dbReference>
<dbReference type="AlphaFoldDB" id="A0A640L2G3"/>
<evidence type="ECO:0000256" key="2">
    <source>
        <dbReference type="ARBA" id="ARBA00038043"/>
    </source>
</evidence>
<reference evidence="6" key="1">
    <citation type="submission" date="2019-11" db="EMBL/GenBank/DDBJ databases">
        <title>Leishmania tarentolae CDS.</title>
        <authorList>
            <person name="Goto Y."/>
            <person name="Yamagishi J."/>
        </authorList>
    </citation>
    <scope>NUCLEOTIDE SEQUENCE [LARGE SCALE GENOMIC DNA]</scope>
    <source>
        <strain evidence="6">Parrot Tar II</strain>
    </source>
</reference>
<evidence type="ECO:0000313" key="6">
    <source>
        <dbReference type="EMBL" id="GET93989.1"/>
    </source>
</evidence>
<evidence type="ECO:0000256" key="1">
    <source>
        <dbReference type="ARBA" id="ARBA00004196"/>
    </source>
</evidence>
<evidence type="ECO:0000259" key="5">
    <source>
        <dbReference type="Pfam" id="PF08263"/>
    </source>
</evidence>
<organism evidence="6 7">
    <name type="scientific">Leishmania tarentolae</name>
    <name type="common">Sauroleishmania tarentolae</name>
    <dbReference type="NCBI Taxonomy" id="5689"/>
    <lineage>
        <taxon>Eukaryota</taxon>
        <taxon>Discoba</taxon>
        <taxon>Euglenozoa</taxon>
        <taxon>Kinetoplastea</taxon>
        <taxon>Metakinetoplastina</taxon>
        <taxon>Trypanosomatida</taxon>
        <taxon>Trypanosomatidae</taxon>
        <taxon>Leishmaniinae</taxon>
        <taxon>Leishmania</taxon>
        <taxon>lizard Leishmania</taxon>
    </lineage>
</organism>
<keyword evidence="4" id="KW-0732">Signal</keyword>
<dbReference type="InterPro" id="IPR032675">
    <property type="entry name" value="LRR_dom_sf"/>
</dbReference>
<comment type="caution">
    <text evidence="6">The sequence shown here is derived from an EMBL/GenBank/DDBJ whole genome shotgun (WGS) entry which is preliminary data.</text>
</comment>
<dbReference type="Gene3D" id="3.80.10.10">
    <property type="entry name" value="Ribonuclease Inhibitor"/>
    <property type="match status" value="2"/>
</dbReference>
<feature type="compositionally biased region" description="Low complexity" evidence="3">
    <location>
        <begin position="294"/>
        <end position="316"/>
    </location>
</feature>
<feature type="signal peptide" evidence="4">
    <location>
        <begin position="1"/>
        <end position="25"/>
    </location>
</feature>
<dbReference type="Proteomes" id="UP000419144">
    <property type="component" value="Unassembled WGS sequence"/>
</dbReference>
<name>A0A640L2G3_LEITA</name>
<comment type="subcellular location">
    <subcellularLocation>
        <location evidence="1">Cell envelope</location>
    </subcellularLocation>
</comment>
<dbReference type="SUPFAM" id="SSF52058">
    <property type="entry name" value="L domain-like"/>
    <property type="match status" value="2"/>
</dbReference>
<feature type="domain" description="Leucine-rich repeat-containing N-terminal plant-type" evidence="5">
    <location>
        <begin position="374"/>
        <end position="400"/>
    </location>
</feature>
<gene>
    <name evidence="6" type="ORF">LtaPh_9917301</name>
</gene>
<feature type="region of interest" description="Disordered" evidence="3">
    <location>
        <begin position="264"/>
        <end position="317"/>
    </location>
</feature>
<dbReference type="InterPro" id="IPR051848">
    <property type="entry name" value="PGIP"/>
</dbReference>
<feature type="chain" id="PRO_5025013223" description="Leucine-rich repeat-containing N-terminal plant-type domain-containing protein" evidence="4">
    <location>
        <begin position="26"/>
        <end position="572"/>
    </location>
</feature>
<dbReference type="InterPro" id="IPR001611">
    <property type="entry name" value="Leu-rich_rpt"/>
</dbReference>
<comment type="similarity">
    <text evidence="2">Belongs to the polygalacturonase-inhibiting protein family.</text>
</comment>
<keyword evidence="7" id="KW-1185">Reference proteome</keyword>
<sequence length="572" mass="61966">MAPPHRCVALMAAVVGAALLLTVDANVARVRLRSTWDAMEDHVFLRSFILSEAKPFAISEAGRVNTLKVLQAFAAALPSLGWSGGDLCSWSGVRCLGDNVSVLLAHSGVSGTLPEMPDDVDYSMVKLDQITIFTQDSGITGTLPSSWGKLRKVRTINLAYTGMSGALPASWSSMEAIEQIIISSSQITGTLPESWSTMPKLRRIYLQGCNLHGSLPESWARMPSLERLSLQNNNFCGCVPDSWVTSPTLLMGVDARHRMGNCSTAQPCGETSEPDPVISSSSTSTTAERDRHSTTTSTTMPTTSTRTTEPSPRPESQCNVPNCTLCASDESVRCSACADGYVLTDEGQCMQHPETLEAERFTTREAEQLNTLKVLQAFAAAMPSLGWSGDDFCRWRGVRCLGDNVSVLLAHSGVSGTLPEMPDDVDYSMVRLDQIVLFGQHRSVTGTLPSSWGKLRKMRALGLADTGISGTLPVSWSSMKSLRSLVLSATDVSGTLPAEWSSMAAIEQIILSNTQISGTLPEAWSGLRNLRRIYLNRCNLYGSLPQSWARMPSLERVRLENNDFCGCIPHCG</sequence>
<protein>
    <recommendedName>
        <fullName evidence="5">Leucine-rich repeat-containing N-terminal plant-type domain-containing protein</fullName>
    </recommendedName>
</protein>
<dbReference type="PANTHER" id="PTHR48059">
    <property type="entry name" value="POLYGALACTURONASE INHIBITOR 1"/>
    <property type="match status" value="1"/>
</dbReference>
<accession>A0A640L2G3</accession>
<dbReference type="EMBL" id="BLBS01000154">
    <property type="protein sequence ID" value="GET93989.1"/>
    <property type="molecule type" value="Genomic_DNA"/>
</dbReference>
<dbReference type="VEuPathDB" id="TriTrypDB:LtaPh_9917301"/>
<evidence type="ECO:0000256" key="3">
    <source>
        <dbReference type="SAM" id="MobiDB-lite"/>
    </source>
</evidence>
<dbReference type="OrthoDB" id="267892at2759"/>